<dbReference type="EMBL" id="JAKKPZ010000051">
    <property type="protein sequence ID" value="KAI1706028.1"/>
    <property type="molecule type" value="Genomic_DNA"/>
</dbReference>
<feature type="chain" id="PRO_5042056975" evidence="1">
    <location>
        <begin position="21"/>
        <end position="221"/>
    </location>
</feature>
<reference evidence="2" key="1">
    <citation type="submission" date="2022-01" db="EMBL/GenBank/DDBJ databases">
        <title>Genome Sequence Resource for Two Populations of Ditylenchus destructor, the Migratory Endoparasitic Phytonematode.</title>
        <authorList>
            <person name="Zhang H."/>
            <person name="Lin R."/>
            <person name="Xie B."/>
        </authorList>
    </citation>
    <scope>NUCLEOTIDE SEQUENCE</scope>
    <source>
        <strain evidence="2">BazhouSP</strain>
    </source>
</reference>
<sequence>MLFSLLIALGVTLSTLFAWASPVDRDGSIVVDSINTTDEERYVATPYFQLKPDLVSKLADLTLAICFPPHDIWPFSPPGELNTGDQKTNAKLVKILATLTGAGRSAWRPTQIEQPMLLYKTIETTFQVVDGYSVLHGTRRLVEMSQKIQETENGSDENATANLSEKLQSLNQRMQKIPGIYRKITASLEKNDWFSPVVNGYIMEKDQSGNEVLKEIKTPSF</sequence>
<organism evidence="2 3">
    <name type="scientific">Ditylenchus destructor</name>
    <dbReference type="NCBI Taxonomy" id="166010"/>
    <lineage>
        <taxon>Eukaryota</taxon>
        <taxon>Metazoa</taxon>
        <taxon>Ecdysozoa</taxon>
        <taxon>Nematoda</taxon>
        <taxon>Chromadorea</taxon>
        <taxon>Rhabditida</taxon>
        <taxon>Tylenchina</taxon>
        <taxon>Tylenchomorpha</taxon>
        <taxon>Sphaerularioidea</taxon>
        <taxon>Anguinidae</taxon>
        <taxon>Anguininae</taxon>
        <taxon>Ditylenchus</taxon>
    </lineage>
</organism>
<evidence type="ECO:0000313" key="3">
    <source>
        <dbReference type="Proteomes" id="UP001201812"/>
    </source>
</evidence>
<dbReference type="AlphaFoldDB" id="A0AAD4MYZ7"/>
<gene>
    <name evidence="2" type="ORF">DdX_13256</name>
</gene>
<accession>A0AAD4MYZ7</accession>
<keyword evidence="1" id="KW-0732">Signal</keyword>
<protein>
    <submittedName>
        <fullName evidence="2">Uncharacterized protein</fullName>
    </submittedName>
</protein>
<feature type="signal peptide" evidence="1">
    <location>
        <begin position="1"/>
        <end position="20"/>
    </location>
</feature>
<keyword evidence="3" id="KW-1185">Reference proteome</keyword>
<proteinExistence type="predicted"/>
<comment type="caution">
    <text evidence="2">The sequence shown here is derived from an EMBL/GenBank/DDBJ whole genome shotgun (WGS) entry which is preliminary data.</text>
</comment>
<evidence type="ECO:0000256" key="1">
    <source>
        <dbReference type="SAM" id="SignalP"/>
    </source>
</evidence>
<name>A0AAD4MYZ7_9BILA</name>
<dbReference type="Proteomes" id="UP001201812">
    <property type="component" value="Unassembled WGS sequence"/>
</dbReference>
<evidence type="ECO:0000313" key="2">
    <source>
        <dbReference type="EMBL" id="KAI1706028.1"/>
    </source>
</evidence>